<keyword evidence="3 7" id="KW-0436">Ligase</keyword>
<evidence type="ECO:0000256" key="3">
    <source>
        <dbReference type="ARBA" id="ARBA00022598"/>
    </source>
</evidence>
<dbReference type="Pfam" id="PF00501">
    <property type="entry name" value="AMP-binding"/>
    <property type="match status" value="1"/>
</dbReference>
<comment type="subcellular location">
    <subcellularLocation>
        <location evidence="1">Peroxisome</location>
    </subcellularLocation>
</comment>
<comment type="caution">
    <text evidence="7">The sequence shown here is derived from an EMBL/GenBank/DDBJ whole genome shotgun (WGS) entry which is preliminary data.</text>
</comment>
<sequence length="335" mass="36662">MPAAGRRSGLLAHGNDQASTGILLVSSPLCWISGVFQYLWTLVHGQIRVLVPVSDPVSILASIDKFKITSWLTAPPVLFTVGSEYENKYKNHYDISSLKTIFLGGSSTGADVHTAMEEVFGCKIIQFYGSTETGGVFGSGSKIVPPGALGTLLSDVELRLVNIDTGEDIPANVKNAVGEVRVRSKNLMLGYYKNPEATSEAFDEHGFFKTGDLAYEDEDGYFYFVDRIKEMIKYMNYQVATAEVEAVLLQHPGVRDACVVGRASPAHGELPTAFVSRADNEAGEALTEAELQAMVAEQLTDYKRLRGGVFFLDELPTMEMGKIARRSLKEMLKKL</sequence>
<accession>A0AAE1GWK4</accession>
<dbReference type="Gene3D" id="3.30.300.30">
    <property type="match status" value="1"/>
</dbReference>
<dbReference type="PANTHER" id="PTHR24096">
    <property type="entry name" value="LONG-CHAIN-FATTY-ACID--COA LIGASE"/>
    <property type="match status" value="1"/>
</dbReference>
<dbReference type="InterPro" id="IPR000873">
    <property type="entry name" value="AMP-dep_synth/lig_dom"/>
</dbReference>
<protein>
    <submittedName>
        <fullName evidence="7">4-coumarate--CoA ligase 2</fullName>
    </submittedName>
</protein>
<dbReference type="AlphaFoldDB" id="A0AAE1GWK4"/>
<dbReference type="InterPro" id="IPR042099">
    <property type="entry name" value="ANL_N_sf"/>
</dbReference>
<evidence type="ECO:0000259" key="6">
    <source>
        <dbReference type="Pfam" id="PF13193"/>
    </source>
</evidence>
<evidence type="ECO:0000313" key="7">
    <source>
        <dbReference type="EMBL" id="KAK3910542.1"/>
    </source>
</evidence>
<feature type="domain" description="AMP-dependent synthetase/ligase" evidence="5">
    <location>
        <begin position="21"/>
        <end position="192"/>
    </location>
</feature>
<dbReference type="Proteomes" id="UP001219518">
    <property type="component" value="Unassembled WGS sequence"/>
</dbReference>
<evidence type="ECO:0000313" key="8">
    <source>
        <dbReference type="Proteomes" id="UP001219518"/>
    </source>
</evidence>
<keyword evidence="8" id="KW-1185">Reference proteome</keyword>
<dbReference type="PANTHER" id="PTHR24096:SF149">
    <property type="entry name" value="AMP-BINDING DOMAIN-CONTAINING PROTEIN-RELATED"/>
    <property type="match status" value="1"/>
</dbReference>
<dbReference type="EMBL" id="JAHWGI010000176">
    <property type="protein sequence ID" value="KAK3910542.1"/>
    <property type="molecule type" value="Genomic_DNA"/>
</dbReference>
<evidence type="ECO:0000256" key="2">
    <source>
        <dbReference type="ARBA" id="ARBA00006432"/>
    </source>
</evidence>
<organism evidence="7 8">
    <name type="scientific">Frankliniella fusca</name>
    <dbReference type="NCBI Taxonomy" id="407009"/>
    <lineage>
        <taxon>Eukaryota</taxon>
        <taxon>Metazoa</taxon>
        <taxon>Ecdysozoa</taxon>
        <taxon>Arthropoda</taxon>
        <taxon>Hexapoda</taxon>
        <taxon>Insecta</taxon>
        <taxon>Pterygota</taxon>
        <taxon>Neoptera</taxon>
        <taxon>Paraneoptera</taxon>
        <taxon>Thysanoptera</taxon>
        <taxon>Terebrantia</taxon>
        <taxon>Thripoidea</taxon>
        <taxon>Thripidae</taxon>
        <taxon>Frankliniella</taxon>
    </lineage>
</organism>
<comment type="similarity">
    <text evidence="2">Belongs to the ATP-dependent AMP-binding enzyme family.</text>
</comment>
<keyword evidence="4" id="KW-0576">Peroxisome</keyword>
<name>A0AAE1GWK4_9NEOP</name>
<feature type="domain" description="AMP-binding enzyme C-terminal" evidence="6">
    <location>
        <begin position="243"/>
        <end position="322"/>
    </location>
</feature>
<dbReference type="InterPro" id="IPR025110">
    <property type="entry name" value="AMP-bd_C"/>
</dbReference>
<dbReference type="GO" id="GO:0016405">
    <property type="term" value="F:CoA-ligase activity"/>
    <property type="evidence" value="ECO:0007669"/>
    <property type="project" value="TreeGrafter"/>
</dbReference>
<evidence type="ECO:0000256" key="4">
    <source>
        <dbReference type="ARBA" id="ARBA00023140"/>
    </source>
</evidence>
<evidence type="ECO:0000259" key="5">
    <source>
        <dbReference type="Pfam" id="PF00501"/>
    </source>
</evidence>
<proteinExistence type="inferred from homology"/>
<dbReference type="Pfam" id="PF13193">
    <property type="entry name" value="AMP-binding_C"/>
    <property type="match status" value="1"/>
</dbReference>
<dbReference type="SUPFAM" id="SSF56801">
    <property type="entry name" value="Acetyl-CoA synthetase-like"/>
    <property type="match status" value="1"/>
</dbReference>
<reference evidence="7" key="1">
    <citation type="submission" date="2021-07" db="EMBL/GenBank/DDBJ databases">
        <authorList>
            <person name="Catto M.A."/>
            <person name="Jacobson A."/>
            <person name="Kennedy G."/>
            <person name="Labadie P."/>
            <person name="Hunt B.G."/>
            <person name="Srinivasan R."/>
        </authorList>
    </citation>
    <scope>NUCLEOTIDE SEQUENCE</scope>
    <source>
        <strain evidence="7">PL_HMW_Pooled</strain>
        <tissue evidence="7">Head</tissue>
    </source>
</reference>
<gene>
    <name evidence="7" type="ORF">KUF71_020356</name>
</gene>
<dbReference type="InterPro" id="IPR045851">
    <property type="entry name" value="AMP-bd_C_sf"/>
</dbReference>
<dbReference type="Gene3D" id="3.40.50.12780">
    <property type="entry name" value="N-terminal domain of ligase-like"/>
    <property type="match status" value="1"/>
</dbReference>
<dbReference type="GO" id="GO:0005777">
    <property type="term" value="C:peroxisome"/>
    <property type="evidence" value="ECO:0007669"/>
    <property type="project" value="UniProtKB-SubCell"/>
</dbReference>
<evidence type="ECO:0000256" key="1">
    <source>
        <dbReference type="ARBA" id="ARBA00004275"/>
    </source>
</evidence>
<reference evidence="7" key="2">
    <citation type="journal article" date="2023" name="BMC Genomics">
        <title>Pest status, molecular evolution, and epigenetic factors derived from the genome assembly of Frankliniella fusca, a thysanopteran phytovirus vector.</title>
        <authorList>
            <person name="Catto M.A."/>
            <person name="Labadie P.E."/>
            <person name="Jacobson A.L."/>
            <person name="Kennedy G.G."/>
            <person name="Srinivasan R."/>
            <person name="Hunt B.G."/>
        </authorList>
    </citation>
    <scope>NUCLEOTIDE SEQUENCE</scope>
    <source>
        <strain evidence="7">PL_HMW_Pooled</strain>
    </source>
</reference>